<evidence type="ECO:0000256" key="1">
    <source>
        <dbReference type="SAM" id="MobiDB-lite"/>
    </source>
</evidence>
<reference evidence="2 3" key="1">
    <citation type="journal article" date="2016" name="Sci. Rep.">
        <title>The Dendrobium catenatum Lindl. genome sequence provides insights into polysaccharide synthase, floral development and adaptive evolution.</title>
        <authorList>
            <person name="Zhang G.Q."/>
            <person name="Xu Q."/>
            <person name="Bian C."/>
            <person name="Tsai W.C."/>
            <person name="Yeh C.M."/>
            <person name="Liu K.W."/>
            <person name="Yoshida K."/>
            <person name="Zhang L.S."/>
            <person name="Chang S.B."/>
            <person name="Chen F."/>
            <person name="Shi Y."/>
            <person name="Su Y.Y."/>
            <person name="Zhang Y.Q."/>
            <person name="Chen L.J."/>
            <person name="Yin Y."/>
            <person name="Lin M."/>
            <person name="Huang H."/>
            <person name="Deng H."/>
            <person name="Wang Z.W."/>
            <person name="Zhu S.L."/>
            <person name="Zhao X."/>
            <person name="Deng C."/>
            <person name="Niu S.C."/>
            <person name="Huang J."/>
            <person name="Wang M."/>
            <person name="Liu G.H."/>
            <person name="Yang H.J."/>
            <person name="Xiao X.J."/>
            <person name="Hsiao Y.Y."/>
            <person name="Wu W.L."/>
            <person name="Chen Y.Y."/>
            <person name="Mitsuda N."/>
            <person name="Ohme-Takagi M."/>
            <person name="Luo Y.B."/>
            <person name="Van de Peer Y."/>
            <person name="Liu Z.J."/>
        </authorList>
    </citation>
    <scope>NUCLEOTIDE SEQUENCE [LARGE SCALE GENOMIC DNA]</scope>
    <source>
        <tissue evidence="2">The whole plant</tissue>
    </source>
</reference>
<organism evidence="2 3">
    <name type="scientific">Dendrobium catenatum</name>
    <dbReference type="NCBI Taxonomy" id="906689"/>
    <lineage>
        <taxon>Eukaryota</taxon>
        <taxon>Viridiplantae</taxon>
        <taxon>Streptophyta</taxon>
        <taxon>Embryophyta</taxon>
        <taxon>Tracheophyta</taxon>
        <taxon>Spermatophyta</taxon>
        <taxon>Magnoliopsida</taxon>
        <taxon>Liliopsida</taxon>
        <taxon>Asparagales</taxon>
        <taxon>Orchidaceae</taxon>
        <taxon>Epidendroideae</taxon>
        <taxon>Malaxideae</taxon>
        <taxon>Dendrobiinae</taxon>
        <taxon>Dendrobium</taxon>
    </lineage>
</organism>
<feature type="region of interest" description="Disordered" evidence="1">
    <location>
        <begin position="45"/>
        <end position="108"/>
    </location>
</feature>
<feature type="compositionally biased region" description="Basic and acidic residues" evidence="1">
    <location>
        <begin position="99"/>
        <end position="108"/>
    </location>
</feature>
<feature type="compositionally biased region" description="Basic and acidic residues" evidence="1">
    <location>
        <begin position="47"/>
        <end position="62"/>
    </location>
</feature>
<gene>
    <name evidence="2" type="ORF">MA16_Dca024491</name>
</gene>
<feature type="compositionally biased region" description="Low complexity" evidence="1">
    <location>
        <begin position="76"/>
        <end position="98"/>
    </location>
</feature>
<reference evidence="2 3" key="2">
    <citation type="journal article" date="2017" name="Nature">
        <title>The Apostasia genome and the evolution of orchids.</title>
        <authorList>
            <person name="Zhang G.Q."/>
            <person name="Liu K.W."/>
            <person name="Li Z."/>
            <person name="Lohaus R."/>
            <person name="Hsiao Y.Y."/>
            <person name="Niu S.C."/>
            <person name="Wang J.Y."/>
            <person name="Lin Y.C."/>
            <person name="Xu Q."/>
            <person name="Chen L.J."/>
            <person name="Yoshida K."/>
            <person name="Fujiwara S."/>
            <person name="Wang Z.W."/>
            <person name="Zhang Y.Q."/>
            <person name="Mitsuda N."/>
            <person name="Wang M."/>
            <person name="Liu G.H."/>
            <person name="Pecoraro L."/>
            <person name="Huang H.X."/>
            <person name="Xiao X.J."/>
            <person name="Lin M."/>
            <person name="Wu X.Y."/>
            <person name="Wu W.L."/>
            <person name="Chen Y.Y."/>
            <person name="Chang S.B."/>
            <person name="Sakamoto S."/>
            <person name="Ohme-Takagi M."/>
            <person name="Yagi M."/>
            <person name="Zeng S.J."/>
            <person name="Shen C.Y."/>
            <person name="Yeh C.M."/>
            <person name="Luo Y.B."/>
            <person name="Tsai W.C."/>
            <person name="Van de Peer Y."/>
            <person name="Liu Z.J."/>
        </authorList>
    </citation>
    <scope>NUCLEOTIDE SEQUENCE [LARGE SCALE GENOMIC DNA]</scope>
    <source>
        <tissue evidence="2">The whole plant</tissue>
    </source>
</reference>
<proteinExistence type="predicted"/>
<dbReference type="Proteomes" id="UP000233837">
    <property type="component" value="Unassembled WGS sequence"/>
</dbReference>
<name>A0A2I0VA14_9ASPA</name>
<protein>
    <submittedName>
        <fullName evidence="2">Uncharacterized protein</fullName>
    </submittedName>
</protein>
<evidence type="ECO:0000313" key="3">
    <source>
        <dbReference type="Proteomes" id="UP000233837"/>
    </source>
</evidence>
<dbReference type="AlphaFoldDB" id="A0A2I0VA14"/>
<dbReference type="EMBL" id="KZ503976">
    <property type="protein sequence ID" value="PKU60261.1"/>
    <property type="molecule type" value="Genomic_DNA"/>
</dbReference>
<sequence>MTAELRKITDKLVMTVLDAGWDFEFGTTTLCSTKDELWMTMDLEMTDATKSDRTRDDGRDDGLEGGARRAARLEFESSSSSYFELDSSSSSSSSSGFDSRARLEHPLA</sequence>
<evidence type="ECO:0000313" key="2">
    <source>
        <dbReference type="EMBL" id="PKU60261.1"/>
    </source>
</evidence>
<accession>A0A2I0VA14</accession>
<keyword evidence="3" id="KW-1185">Reference proteome</keyword>